<dbReference type="EMBL" id="JARQWQ010000104">
    <property type="protein sequence ID" value="KAK2550930.1"/>
    <property type="molecule type" value="Genomic_DNA"/>
</dbReference>
<organism evidence="2 3">
    <name type="scientific">Acropora cervicornis</name>
    <name type="common">Staghorn coral</name>
    <dbReference type="NCBI Taxonomy" id="6130"/>
    <lineage>
        <taxon>Eukaryota</taxon>
        <taxon>Metazoa</taxon>
        <taxon>Cnidaria</taxon>
        <taxon>Anthozoa</taxon>
        <taxon>Hexacorallia</taxon>
        <taxon>Scleractinia</taxon>
        <taxon>Astrocoeniina</taxon>
        <taxon>Acroporidae</taxon>
        <taxon>Acropora</taxon>
    </lineage>
</organism>
<evidence type="ECO:0000313" key="3">
    <source>
        <dbReference type="Proteomes" id="UP001249851"/>
    </source>
</evidence>
<evidence type="ECO:0000313" key="2">
    <source>
        <dbReference type="EMBL" id="KAK2550930.1"/>
    </source>
</evidence>
<gene>
    <name evidence="2" type="ORF">P5673_028305</name>
</gene>
<feature type="non-terminal residue" evidence="2">
    <location>
        <position position="152"/>
    </location>
</feature>
<keyword evidence="1" id="KW-0812">Transmembrane</keyword>
<protein>
    <submittedName>
        <fullName evidence="2">Uncharacterized protein</fullName>
    </submittedName>
</protein>
<feature type="transmembrane region" description="Helical" evidence="1">
    <location>
        <begin position="41"/>
        <end position="62"/>
    </location>
</feature>
<sequence>MILRQHCNQVGNSFNSRQHGDGHAQTLNIARCRKLASSVRWLHMGIVVCFVPMIILATLTFIPGNFAWREFLNSLNETVEPTTSARITQSTLQKQASHRKLHFPVTFSKCWNSSDCHPKECCAGVSHKIRGACVRQPQLKERCNPFLRVSWS</sequence>
<proteinExistence type="predicted"/>
<keyword evidence="3" id="KW-1185">Reference proteome</keyword>
<dbReference type="AlphaFoldDB" id="A0AAD9PYC6"/>
<accession>A0AAD9PYC6</accession>
<reference evidence="2" key="2">
    <citation type="journal article" date="2023" name="Science">
        <title>Genomic signatures of disease resistance in endangered staghorn corals.</title>
        <authorList>
            <person name="Vollmer S.V."/>
            <person name="Selwyn J.D."/>
            <person name="Despard B.A."/>
            <person name="Roesel C.L."/>
        </authorList>
    </citation>
    <scope>NUCLEOTIDE SEQUENCE</scope>
    <source>
        <strain evidence="2">K2</strain>
    </source>
</reference>
<keyword evidence="1" id="KW-1133">Transmembrane helix</keyword>
<reference evidence="2" key="1">
    <citation type="journal article" date="2023" name="G3 (Bethesda)">
        <title>Whole genome assembly and annotation of the endangered Caribbean coral Acropora cervicornis.</title>
        <authorList>
            <person name="Selwyn J.D."/>
            <person name="Vollmer S.V."/>
        </authorList>
    </citation>
    <scope>NUCLEOTIDE SEQUENCE</scope>
    <source>
        <strain evidence="2">K2</strain>
    </source>
</reference>
<dbReference type="Proteomes" id="UP001249851">
    <property type="component" value="Unassembled WGS sequence"/>
</dbReference>
<name>A0AAD9PYC6_ACRCE</name>
<comment type="caution">
    <text evidence="2">The sequence shown here is derived from an EMBL/GenBank/DDBJ whole genome shotgun (WGS) entry which is preliminary data.</text>
</comment>
<keyword evidence="1" id="KW-0472">Membrane</keyword>
<evidence type="ECO:0000256" key="1">
    <source>
        <dbReference type="SAM" id="Phobius"/>
    </source>
</evidence>